<dbReference type="Pfam" id="PF02353">
    <property type="entry name" value="CMAS"/>
    <property type="match status" value="1"/>
</dbReference>
<dbReference type="HOGENOM" id="CLU_3056574_0_0_1"/>
<accession>A0A0D3AH14</accession>
<evidence type="ECO:0000313" key="2">
    <source>
        <dbReference type="Proteomes" id="UP000032141"/>
    </source>
</evidence>
<name>A0A0D3AH14_BRAOL</name>
<dbReference type="InterPro" id="IPR029063">
    <property type="entry name" value="SAM-dependent_MTases_sf"/>
</dbReference>
<evidence type="ECO:0008006" key="3">
    <source>
        <dbReference type="Google" id="ProtNLM"/>
    </source>
</evidence>
<dbReference type="Proteomes" id="UP000032141">
    <property type="component" value="Unassembled WGS sequence"/>
</dbReference>
<dbReference type="PANTHER" id="PTHR43675:SF30">
    <property type="entry name" value="CYCLOPROPANE-FATTY-ACYL-PHOSPHOLIPID SYNTHASE"/>
    <property type="match status" value="1"/>
</dbReference>
<dbReference type="CDD" id="cd02440">
    <property type="entry name" value="AdoMet_MTases"/>
    <property type="match status" value="1"/>
</dbReference>
<reference evidence="1" key="2">
    <citation type="submission" date="2015-06" db="UniProtKB">
        <authorList>
            <consortium name="EnsemblPlants"/>
        </authorList>
    </citation>
    <scope>IDENTIFICATION</scope>
</reference>
<dbReference type="SUPFAM" id="SSF53335">
    <property type="entry name" value="S-adenosyl-L-methionine-dependent methyltransferases"/>
    <property type="match status" value="1"/>
</dbReference>
<organism evidence="1 2">
    <name type="scientific">Brassica oleracea var. oleracea</name>
    <dbReference type="NCBI Taxonomy" id="109376"/>
    <lineage>
        <taxon>Eukaryota</taxon>
        <taxon>Viridiplantae</taxon>
        <taxon>Streptophyta</taxon>
        <taxon>Embryophyta</taxon>
        <taxon>Tracheophyta</taxon>
        <taxon>Spermatophyta</taxon>
        <taxon>Magnoliopsida</taxon>
        <taxon>eudicotyledons</taxon>
        <taxon>Gunneridae</taxon>
        <taxon>Pentapetalae</taxon>
        <taxon>rosids</taxon>
        <taxon>malvids</taxon>
        <taxon>Brassicales</taxon>
        <taxon>Brassicaceae</taxon>
        <taxon>Brassiceae</taxon>
        <taxon>Brassica</taxon>
    </lineage>
</organism>
<dbReference type="AlphaFoldDB" id="A0A0D3AH14"/>
<reference evidence="1" key="1">
    <citation type="journal article" date="2014" name="Genome Biol.">
        <title>Transcriptome and methylome profiling reveals relics of genome dominance in the mesopolyploid Brassica oleracea.</title>
        <authorList>
            <person name="Parkin I.A."/>
            <person name="Koh C."/>
            <person name="Tang H."/>
            <person name="Robinson S.J."/>
            <person name="Kagale S."/>
            <person name="Clarke W.E."/>
            <person name="Town C.D."/>
            <person name="Nixon J."/>
            <person name="Krishnakumar V."/>
            <person name="Bidwell S.L."/>
            <person name="Denoeud F."/>
            <person name="Belcram H."/>
            <person name="Links M.G."/>
            <person name="Just J."/>
            <person name="Clarke C."/>
            <person name="Bender T."/>
            <person name="Huebert T."/>
            <person name="Mason A.S."/>
            <person name="Pires J.C."/>
            <person name="Barker G."/>
            <person name="Moore J."/>
            <person name="Walley P.G."/>
            <person name="Manoli S."/>
            <person name="Batley J."/>
            <person name="Edwards D."/>
            <person name="Nelson M.N."/>
            <person name="Wang X."/>
            <person name="Paterson A.H."/>
            <person name="King G."/>
            <person name="Bancroft I."/>
            <person name="Chalhoub B."/>
            <person name="Sharpe A.G."/>
        </authorList>
    </citation>
    <scope>NUCLEOTIDE SEQUENCE [LARGE SCALE GENOMIC DNA]</scope>
    <source>
        <strain evidence="1">cv. TO1000</strain>
    </source>
</reference>
<proteinExistence type="predicted"/>
<dbReference type="InterPro" id="IPR026669">
    <property type="entry name" value="Arsenite_MeTrfase-like"/>
</dbReference>
<keyword evidence="2" id="KW-1185">Reference proteome</keyword>
<dbReference type="Gramene" id="Bo26484s010.1">
    <property type="protein sequence ID" value="Bo26484s010.1"/>
    <property type="gene ID" value="Bo26484s010"/>
</dbReference>
<dbReference type="EnsemblPlants" id="Bo26484s010.1">
    <property type="protein sequence ID" value="Bo26484s010.1"/>
    <property type="gene ID" value="Bo26484s010"/>
</dbReference>
<dbReference type="GO" id="GO:0008168">
    <property type="term" value="F:methyltransferase activity"/>
    <property type="evidence" value="ECO:0007669"/>
    <property type="project" value="TreeGrafter"/>
</dbReference>
<sequence>ARIEKNHEVLEIGCGWGTLAIEVVKNTGCKYTGITLSIEQLKYAEEKVKEAGLQ</sequence>
<protein>
    <recommendedName>
        <fullName evidence="3">Cyclopropane-fatty-acyl-phospholipid synthase</fullName>
    </recommendedName>
</protein>
<dbReference type="Gene3D" id="3.40.50.150">
    <property type="entry name" value="Vaccinia Virus protein VP39"/>
    <property type="match status" value="1"/>
</dbReference>
<dbReference type="STRING" id="109376.A0A0D3AH14"/>
<evidence type="ECO:0000313" key="1">
    <source>
        <dbReference type="EnsemblPlants" id="Bo26484s010.1"/>
    </source>
</evidence>
<dbReference type="PANTHER" id="PTHR43675">
    <property type="entry name" value="ARSENITE METHYLTRANSFERASE"/>
    <property type="match status" value="1"/>
</dbReference>